<dbReference type="InterPro" id="IPR013148">
    <property type="entry name" value="Glyco_hydro_32_N"/>
</dbReference>
<dbReference type="Proteomes" id="UP000318081">
    <property type="component" value="Chromosome"/>
</dbReference>
<feature type="signal peptide" evidence="5">
    <location>
        <begin position="1"/>
        <end position="23"/>
    </location>
</feature>
<evidence type="ECO:0000313" key="9">
    <source>
        <dbReference type="Proteomes" id="UP000318081"/>
    </source>
</evidence>
<feature type="chain" id="PRO_5046169255" evidence="5">
    <location>
        <begin position="24"/>
        <end position="686"/>
    </location>
</feature>
<organism evidence="8 9">
    <name type="scientific">Stieleria magnilauensis</name>
    <dbReference type="NCBI Taxonomy" id="2527963"/>
    <lineage>
        <taxon>Bacteria</taxon>
        <taxon>Pseudomonadati</taxon>
        <taxon>Planctomycetota</taxon>
        <taxon>Planctomycetia</taxon>
        <taxon>Pirellulales</taxon>
        <taxon>Pirellulaceae</taxon>
        <taxon>Stieleria</taxon>
    </lineage>
</organism>
<accession>A0ABX5XWM4</accession>
<dbReference type="Pfam" id="PF00251">
    <property type="entry name" value="Glyco_hydro_32N"/>
    <property type="match status" value="1"/>
</dbReference>
<dbReference type="SUPFAM" id="SSF75005">
    <property type="entry name" value="Arabinanase/levansucrase/invertase"/>
    <property type="match status" value="1"/>
</dbReference>
<dbReference type="SMART" id="SM00640">
    <property type="entry name" value="Glyco_32"/>
    <property type="match status" value="1"/>
</dbReference>
<dbReference type="GO" id="GO:0051669">
    <property type="term" value="F:fructan beta-fructosidase activity"/>
    <property type="evidence" value="ECO:0007669"/>
    <property type="project" value="UniProtKB-EC"/>
</dbReference>
<proteinExistence type="inferred from homology"/>
<dbReference type="InterPro" id="IPR018053">
    <property type="entry name" value="Glyco_hydro_32_AS"/>
</dbReference>
<protein>
    <submittedName>
        <fullName evidence="8">Levanase</fullName>
        <ecNumber evidence="8">3.2.1.80</ecNumber>
    </submittedName>
</protein>
<name>A0ABX5XWM4_9BACT</name>
<dbReference type="InterPro" id="IPR013320">
    <property type="entry name" value="ConA-like_dom_sf"/>
</dbReference>
<keyword evidence="3 4" id="KW-0326">Glycosidase</keyword>
<evidence type="ECO:0000313" key="8">
    <source>
        <dbReference type="EMBL" id="QDV85066.1"/>
    </source>
</evidence>
<dbReference type="SUPFAM" id="SSF49899">
    <property type="entry name" value="Concanavalin A-like lectins/glucanases"/>
    <property type="match status" value="1"/>
</dbReference>
<dbReference type="InterPro" id="IPR013189">
    <property type="entry name" value="Glyco_hydro_32_C"/>
</dbReference>
<dbReference type="Gene3D" id="2.115.10.20">
    <property type="entry name" value="Glycosyl hydrolase domain, family 43"/>
    <property type="match status" value="1"/>
</dbReference>
<evidence type="ECO:0000256" key="5">
    <source>
        <dbReference type="SAM" id="SignalP"/>
    </source>
</evidence>
<sequence>MSVVKILFVVIVASVCSSHAVIADDLLIDDFESDSYGEWTITGDAFGAQPASGTLANQMPVSGFRGQGLINTFVGGDATTGTATSPPFTIGRRHLAFLIGGGARQDSVGIELLVDGKSVRVASGAESEELQWSSWDVGEFAGRQARVRIYDRATGGWGHLLVDHLVQTDDPPKRFDLEHQLAKYRQSADYLREPLRPQYHFSPEINWMNDPNGLVFHDGEYHLFYQYNPAGNSWGHMSWGHAVSADLTHWQHLPLAIPEADGIMAFSGCCVVDHHNSSGFRRGDQPAMVAIYTGHGNGKQVQNLAYSNDNGRTWTKYAGNPVLDIDNPDFRDPKVFWHEATGRWVMVVSLAKEKVVVLYASKNLKDWSELSRFGPAGVAQKSNWECPDLFELPVEGGEGKTLWVLEVDMGSGSVAGGSGGEYFVGHFDGTRFTATQEAKWVDFGRDFYAPVSWSDIPQSDGRRIWIGWFNNWQTCLVPTSPWRSCMSVPRTLSLRKTPGRDDSGGDDSGGYVLVQRPVKELQQLRVHSRSIQTHGATWPPVAVTKPGELTDRVFELETTLKPGTARSVGLRIRTGDDEFTEVGYDREPGAVYVDRRKSGNVAFHQAFAGRHEAPARVLDGEVSLRLLVDRSSIEVFINDGEAVISDRIFPSGQKPTIEVFAGDESAQVTATTLHVLDSIWHPIGDN</sequence>
<gene>
    <name evidence="8" type="primary">sacC</name>
    <name evidence="8" type="ORF">TBK1r_40200</name>
</gene>
<keyword evidence="2 4" id="KW-0378">Hydrolase</keyword>
<dbReference type="InterPro" id="IPR023296">
    <property type="entry name" value="Glyco_hydro_beta-prop_sf"/>
</dbReference>
<dbReference type="CDD" id="cd18622">
    <property type="entry name" value="GH32_Inu-like"/>
    <property type="match status" value="1"/>
</dbReference>
<dbReference type="RefSeq" id="WP_145214210.1">
    <property type="nucleotide sequence ID" value="NZ_CP036432.1"/>
</dbReference>
<dbReference type="InterPro" id="IPR001362">
    <property type="entry name" value="Glyco_hydro_32"/>
</dbReference>
<evidence type="ECO:0000256" key="2">
    <source>
        <dbReference type="ARBA" id="ARBA00022801"/>
    </source>
</evidence>
<keyword evidence="9" id="KW-1185">Reference proteome</keyword>
<dbReference type="Pfam" id="PF08244">
    <property type="entry name" value="Glyco_hydro_32C"/>
    <property type="match status" value="1"/>
</dbReference>
<dbReference type="PANTHER" id="PTHR42800">
    <property type="entry name" value="EXOINULINASE INUD (AFU_ORTHOLOGUE AFUA_5G00480)"/>
    <property type="match status" value="1"/>
</dbReference>
<dbReference type="Gene3D" id="2.60.120.560">
    <property type="entry name" value="Exo-inulinase, domain 1"/>
    <property type="match status" value="1"/>
</dbReference>
<comment type="similarity">
    <text evidence="1 4">Belongs to the glycosyl hydrolase 32 family.</text>
</comment>
<evidence type="ECO:0000256" key="4">
    <source>
        <dbReference type="RuleBase" id="RU362110"/>
    </source>
</evidence>
<keyword evidence="5" id="KW-0732">Signal</keyword>
<dbReference type="PANTHER" id="PTHR42800:SF1">
    <property type="entry name" value="EXOINULINASE INUD (AFU_ORTHOLOGUE AFUA_5G00480)"/>
    <property type="match status" value="1"/>
</dbReference>
<dbReference type="EMBL" id="CP036432">
    <property type="protein sequence ID" value="QDV85066.1"/>
    <property type="molecule type" value="Genomic_DNA"/>
</dbReference>
<evidence type="ECO:0000259" key="7">
    <source>
        <dbReference type="Pfam" id="PF08244"/>
    </source>
</evidence>
<evidence type="ECO:0000259" key="6">
    <source>
        <dbReference type="Pfam" id="PF00251"/>
    </source>
</evidence>
<feature type="domain" description="Glycosyl hydrolase family 32 C-terminal" evidence="7">
    <location>
        <begin position="520"/>
        <end position="671"/>
    </location>
</feature>
<reference evidence="8 9" key="1">
    <citation type="submission" date="2019-02" db="EMBL/GenBank/DDBJ databases">
        <title>Deep-cultivation of Planctomycetes and their phenomic and genomic characterization uncovers novel biology.</title>
        <authorList>
            <person name="Wiegand S."/>
            <person name="Jogler M."/>
            <person name="Boedeker C."/>
            <person name="Pinto D."/>
            <person name="Vollmers J."/>
            <person name="Rivas-Marin E."/>
            <person name="Kohn T."/>
            <person name="Peeters S.H."/>
            <person name="Heuer A."/>
            <person name="Rast P."/>
            <person name="Oberbeckmann S."/>
            <person name="Bunk B."/>
            <person name="Jeske O."/>
            <person name="Meyerdierks A."/>
            <person name="Storesund J.E."/>
            <person name="Kallscheuer N."/>
            <person name="Luecker S."/>
            <person name="Lage O.M."/>
            <person name="Pohl T."/>
            <person name="Merkel B.J."/>
            <person name="Hornburger P."/>
            <person name="Mueller R.-W."/>
            <person name="Bruemmer F."/>
            <person name="Labrenz M."/>
            <person name="Spormann A.M."/>
            <person name="Op den Camp H."/>
            <person name="Overmann J."/>
            <person name="Amann R."/>
            <person name="Jetten M.S.M."/>
            <person name="Mascher T."/>
            <person name="Medema M.H."/>
            <person name="Devos D.P."/>
            <person name="Kaster A.-K."/>
            <person name="Ovreas L."/>
            <person name="Rohde M."/>
            <person name="Galperin M.Y."/>
            <person name="Jogler C."/>
        </authorList>
    </citation>
    <scope>NUCLEOTIDE SEQUENCE [LARGE SCALE GENOMIC DNA]</scope>
    <source>
        <strain evidence="8 9">TBK1r</strain>
    </source>
</reference>
<dbReference type="EC" id="3.2.1.80" evidence="8"/>
<evidence type="ECO:0000256" key="1">
    <source>
        <dbReference type="ARBA" id="ARBA00009902"/>
    </source>
</evidence>
<feature type="domain" description="Glycosyl hydrolase family 32 N-terminal" evidence="6">
    <location>
        <begin position="200"/>
        <end position="496"/>
    </location>
</feature>
<dbReference type="PROSITE" id="PS00609">
    <property type="entry name" value="GLYCOSYL_HYDROL_F32"/>
    <property type="match status" value="1"/>
</dbReference>
<evidence type="ECO:0000256" key="3">
    <source>
        <dbReference type="ARBA" id="ARBA00023295"/>
    </source>
</evidence>